<dbReference type="eggNOG" id="COG4381">
    <property type="taxonomic scope" value="Bacteria"/>
</dbReference>
<accession>G2JBV7</accession>
<name>G2JBV7_9BURK</name>
<dbReference type="InterPro" id="IPR010877">
    <property type="entry name" value="Phage_Mu_Gp46"/>
</dbReference>
<proteinExistence type="predicted"/>
<reference evidence="1 2" key="1">
    <citation type="submission" date="2011-08" db="EMBL/GenBank/DDBJ databases">
        <title>The genome of the obligate endobacterium of an arbuscular mycorrhizal fungus reveals an interphylum network of nutritional interactions.</title>
        <authorList>
            <person name="Ghignone S."/>
            <person name="Salvioli A."/>
            <person name="Anca I."/>
            <person name="Lumini E."/>
            <person name="Ortu G."/>
            <person name="Petiti L."/>
            <person name="Cruveiller S."/>
            <person name="Bianciotto V."/>
            <person name="Piffanelli P."/>
            <person name="Lanfranco L."/>
            <person name="Bonfante P."/>
        </authorList>
    </citation>
    <scope>NUCLEOTIDE SEQUENCE [LARGE SCALE GENOMIC DNA]</scope>
    <source>
        <strain evidence="1 2">BEG34</strain>
    </source>
</reference>
<protein>
    <submittedName>
        <fullName evidence="1">Putative bacteriophage protein GP46(Fragment)</fullName>
    </submittedName>
</protein>
<organism evidence="1 2">
    <name type="scientific">Candidatus Glomeribacter gigasporarum BEG34</name>
    <dbReference type="NCBI Taxonomy" id="1070319"/>
    <lineage>
        <taxon>Bacteria</taxon>
        <taxon>Pseudomonadati</taxon>
        <taxon>Pseudomonadota</taxon>
        <taxon>Betaproteobacteria</taxon>
        <taxon>Burkholderiales</taxon>
        <taxon>Burkholderiaceae</taxon>
        <taxon>Candidatus Glomeribacter</taxon>
    </lineage>
</organism>
<keyword evidence="2" id="KW-1185">Reference proteome</keyword>
<dbReference type="Proteomes" id="UP000054051">
    <property type="component" value="Unassembled WGS sequence"/>
</dbReference>
<comment type="caution">
    <text evidence="1">The sequence shown here is derived from an EMBL/GenBank/DDBJ whole genome shotgun (WGS) entry which is preliminary data.</text>
</comment>
<evidence type="ECO:0000313" key="1">
    <source>
        <dbReference type="EMBL" id="CCD30263.1"/>
    </source>
</evidence>
<sequence>MIPDGSTDARGWWGKPNIGSRLWLLERAKATEATRQQARDYMTEALQWLIDDGAVARFEIDTGYSRSGRLDAQIIAYRQDGTTHAMRFEWAWPK</sequence>
<dbReference type="AlphaFoldDB" id="G2JBV7"/>
<dbReference type="EMBL" id="CAFB01000088">
    <property type="protein sequence ID" value="CCD30263.1"/>
    <property type="molecule type" value="Genomic_DNA"/>
</dbReference>
<evidence type="ECO:0000313" key="2">
    <source>
        <dbReference type="Proteomes" id="UP000054051"/>
    </source>
</evidence>
<dbReference type="STRING" id="1070319.CAGGBEG34_670001"/>
<dbReference type="Pfam" id="PF07409">
    <property type="entry name" value="GP46"/>
    <property type="match status" value="1"/>
</dbReference>
<gene>
    <name evidence="1" type="ORF">CAGGBEG34_670001</name>
</gene>